<keyword evidence="1" id="KW-0472">Membrane</keyword>
<sequence length="178" mass="20844">MEPLFVTEGISDKKFLNETIPVLRKNSIFFTNNFVLLLLILNMGFLGGWAQSHFEDYSFLFPIPIPFTLLYFLCYFFIPRQRIHKLLKQEKNLLKENGFNRISFFSDSFQVQTYNTEIISDMIYPYTAITSVALTTSLFCFSLKINKKNYILSFNKNSFIKGNATDFILFLKSESLLQ</sequence>
<dbReference type="Proteomes" id="UP000261324">
    <property type="component" value="Unassembled WGS sequence"/>
</dbReference>
<evidence type="ECO:0000313" key="3">
    <source>
        <dbReference type="Proteomes" id="UP000261324"/>
    </source>
</evidence>
<evidence type="ECO:0008006" key="4">
    <source>
        <dbReference type="Google" id="ProtNLM"/>
    </source>
</evidence>
<evidence type="ECO:0000313" key="2">
    <source>
        <dbReference type="EMBL" id="RGK84596.1"/>
    </source>
</evidence>
<keyword evidence="1" id="KW-1133">Transmembrane helix</keyword>
<proteinExistence type="predicted"/>
<gene>
    <name evidence="2" type="ORF">DXC93_06010</name>
</gene>
<dbReference type="AlphaFoldDB" id="A0A3E4PWX2"/>
<organism evidence="2 3">
    <name type="scientific">Dorea formicigenerans</name>
    <dbReference type="NCBI Taxonomy" id="39486"/>
    <lineage>
        <taxon>Bacteria</taxon>
        <taxon>Bacillati</taxon>
        <taxon>Bacillota</taxon>
        <taxon>Clostridia</taxon>
        <taxon>Lachnospirales</taxon>
        <taxon>Lachnospiraceae</taxon>
        <taxon>Dorea</taxon>
    </lineage>
</organism>
<reference evidence="2 3" key="1">
    <citation type="submission" date="2018-08" db="EMBL/GenBank/DDBJ databases">
        <title>A genome reference for cultivated species of the human gut microbiota.</title>
        <authorList>
            <person name="Zou Y."/>
            <person name="Xue W."/>
            <person name="Luo G."/>
        </authorList>
    </citation>
    <scope>NUCLEOTIDE SEQUENCE [LARGE SCALE GENOMIC DNA]</scope>
    <source>
        <strain evidence="2 3">TF09-3</strain>
    </source>
</reference>
<accession>A0A3E4PWX2</accession>
<evidence type="ECO:0000256" key="1">
    <source>
        <dbReference type="SAM" id="Phobius"/>
    </source>
</evidence>
<dbReference type="EMBL" id="QSRA01000006">
    <property type="protein sequence ID" value="RGK84596.1"/>
    <property type="molecule type" value="Genomic_DNA"/>
</dbReference>
<feature type="transmembrane region" description="Helical" evidence="1">
    <location>
        <begin position="57"/>
        <end position="78"/>
    </location>
</feature>
<keyword evidence="1" id="KW-0812">Transmembrane</keyword>
<comment type="caution">
    <text evidence="2">The sequence shown here is derived from an EMBL/GenBank/DDBJ whole genome shotgun (WGS) entry which is preliminary data.</text>
</comment>
<name>A0A3E4PWX2_9FIRM</name>
<protein>
    <recommendedName>
        <fullName evidence="4">YcxB family protein</fullName>
    </recommendedName>
</protein>
<dbReference type="RefSeq" id="WP_117659402.1">
    <property type="nucleotide sequence ID" value="NZ_QSRA01000006.1"/>
</dbReference>
<feature type="transmembrane region" description="Helical" evidence="1">
    <location>
        <begin position="34"/>
        <end position="51"/>
    </location>
</feature>